<organism evidence="4 5">
    <name type="scientific">Psychrobacter communis</name>
    <dbReference type="NCBI Taxonomy" id="2762238"/>
    <lineage>
        <taxon>Bacteria</taxon>
        <taxon>Pseudomonadati</taxon>
        <taxon>Pseudomonadota</taxon>
        <taxon>Gammaproteobacteria</taxon>
        <taxon>Moraxellales</taxon>
        <taxon>Moraxellaceae</taxon>
        <taxon>Psychrobacter</taxon>
    </lineage>
</organism>
<proteinExistence type="inferred from homology"/>
<evidence type="ECO:0000259" key="3">
    <source>
        <dbReference type="PROSITE" id="PS50994"/>
    </source>
</evidence>
<dbReference type="SUPFAM" id="SSF46689">
    <property type="entry name" value="Homeodomain-like"/>
    <property type="match status" value="1"/>
</dbReference>
<dbReference type="Gene3D" id="1.10.10.60">
    <property type="entry name" value="Homeodomain-like"/>
    <property type="match status" value="1"/>
</dbReference>
<dbReference type="InterPro" id="IPR001584">
    <property type="entry name" value="Integrase_cat-core"/>
</dbReference>
<dbReference type="EMBL" id="JACSQR010000078">
    <property type="protein sequence ID" value="MBD7948776.1"/>
    <property type="molecule type" value="Genomic_DNA"/>
</dbReference>
<dbReference type="InterPro" id="IPR012337">
    <property type="entry name" value="RNaseH-like_sf"/>
</dbReference>
<dbReference type="InterPro" id="IPR009057">
    <property type="entry name" value="Homeodomain-like_sf"/>
</dbReference>
<comment type="similarity">
    <text evidence="1">Belongs to the transposase 8 family.</text>
</comment>
<reference evidence="4 5" key="1">
    <citation type="submission" date="2020-08" db="EMBL/GenBank/DDBJ databases">
        <title>A Genomic Blueprint of the Chicken Gut Microbiome.</title>
        <authorList>
            <person name="Gilroy R."/>
            <person name="Ravi A."/>
            <person name="Getino M."/>
            <person name="Pursley I."/>
            <person name="Horton D.L."/>
            <person name="Alikhan N.-F."/>
            <person name="Baker D."/>
            <person name="Gharbi K."/>
            <person name="Hall N."/>
            <person name="Watson M."/>
            <person name="Adriaenssens E.M."/>
            <person name="Foster-Nyarko E."/>
            <person name="Jarju S."/>
            <person name="Secka A."/>
            <person name="Antonio M."/>
            <person name="Oren A."/>
            <person name="Chaudhuri R."/>
            <person name="La Ragione R.M."/>
            <person name="Hildebrand F."/>
            <person name="Pallen M.J."/>
        </authorList>
    </citation>
    <scope>NUCLEOTIDE SEQUENCE [LARGE SCALE GENOMIC DNA]</scope>
    <source>
        <strain evidence="4 5">Sa4CVA2</strain>
    </source>
</reference>
<dbReference type="Proteomes" id="UP000606724">
    <property type="component" value="Unassembled WGS sequence"/>
</dbReference>
<keyword evidence="2" id="KW-0175">Coiled coil</keyword>
<dbReference type="Pfam" id="PF01527">
    <property type="entry name" value="HTH_Tnp_1"/>
    <property type="match status" value="1"/>
</dbReference>
<evidence type="ECO:0000256" key="2">
    <source>
        <dbReference type="SAM" id="Coils"/>
    </source>
</evidence>
<dbReference type="InterPro" id="IPR048020">
    <property type="entry name" value="Transpos_IS3"/>
</dbReference>
<evidence type="ECO:0000313" key="4">
    <source>
        <dbReference type="EMBL" id="MBD7948776.1"/>
    </source>
</evidence>
<sequence>MTNKRNQYTREFKLEAISLVTEHKRKIPDVASSLGIGKSTLQKWLSQYRQETNGQAPKVGNALTDEQRELQELRKQVKRLTMERDIFKKGFCSAGLGQPERLSLISKLAEQDKSVSKRRLCDLFGIIKSSYYYGTQTKPIDIERVKLKALIRQIFNDSKQSAGARTIVAILWNEHSIRLTRYLAAKIMKQMKLVSCQLKTHKYKHADQEHKTHDNLLKRRFSPTAPNQVWTGDVTYIRIKGGWCYLAVVLDLYARRVVGFSVSDSPDSILTGNALKMAYQTRLKPSGVLFHSDQGTHYTSKKFAESIDDCDGMTQSMSRRGNCWDNAPTERFFRSFKTEWMPKGGYENIAEAKSAISDYIWGYYQTVRPHTFNNYLTPAETERRYFNQNLLSGVLN</sequence>
<accession>A0ABR8RLV5</accession>
<dbReference type="Gene3D" id="3.30.420.10">
    <property type="entry name" value="Ribonuclease H-like superfamily/Ribonuclease H"/>
    <property type="match status" value="1"/>
</dbReference>
<keyword evidence="5" id="KW-1185">Reference proteome</keyword>
<dbReference type="NCBIfam" id="NF033516">
    <property type="entry name" value="transpos_IS3"/>
    <property type="match status" value="1"/>
</dbReference>
<comment type="caution">
    <text evidence="4">The sequence shown here is derived from an EMBL/GenBank/DDBJ whole genome shotgun (WGS) entry which is preliminary data.</text>
</comment>
<dbReference type="PANTHER" id="PTHR46889:SF4">
    <property type="entry name" value="TRANSPOSASE INSO FOR INSERTION SEQUENCE ELEMENT IS911B-RELATED"/>
    <property type="match status" value="1"/>
</dbReference>
<dbReference type="PANTHER" id="PTHR46889">
    <property type="entry name" value="TRANSPOSASE INSF FOR INSERTION SEQUENCE IS3B-RELATED"/>
    <property type="match status" value="1"/>
</dbReference>
<dbReference type="Pfam" id="PF13333">
    <property type="entry name" value="rve_2"/>
    <property type="match status" value="1"/>
</dbReference>
<feature type="coiled-coil region" evidence="2">
    <location>
        <begin position="63"/>
        <end position="90"/>
    </location>
</feature>
<feature type="domain" description="Integrase catalytic" evidence="3">
    <location>
        <begin position="222"/>
        <end position="386"/>
    </location>
</feature>
<name>A0ABR8RLV5_9GAMM</name>
<dbReference type="Pfam" id="PF13276">
    <property type="entry name" value="HTH_21"/>
    <property type="match status" value="1"/>
</dbReference>
<evidence type="ECO:0000313" key="5">
    <source>
        <dbReference type="Proteomes" id="UP000606724"/>
    </source>
</evidence>
<protein>
    <submittedName>
        <fullName evidence="4">IS3 family transposase</fullName>
    </submittedName>
</protein>
<dbReference type="Pfam" id="PF00665">
    <property type="entry name" value="rve"/>
    <property type="match status" value="1"/>
</dbReference>
<dbReference type="InterPro" id="IPR050900">
    <property type="entry name" value="Transposase_IS3/IS150/IS904"/>
</dbReference>
<evidence type="ECO:0000256" key="1">
    <source>
        <dbReference type="ARBA" id="ARBA00009964"/>
    </source>
</evidence>
<dbReference type="PROSITE" id="PS50994">
    <property type="entry name" value="INTEGRASE"/>
    <property type="match status" value="1"/>
</dbReference>
<dbReference type="RefSeq" id="WP_191692584.1">
    <property type="nucleotide sequence ID" value="NZ_JACSQR010000078.1"/>
</dbReference>
<gene>
    <name evidence="4" type="ORF">H9653_12340</name>
</gene>
<dbReference type="SUPFAM" id="SSF53098">
    <property type="entry name" value="Ribonuclease H-like"/>
    <property type="match status" value="1"/>
</dbReference>
<dbReference type="InterPro" id="IPR025948">
    <property type="entry name" value="HTH-like_dom"/>
</dbReference>
<dbReference type="InterPro" id="IPR002514">
    <property type="entry name" value="Transposase_8"/>
</dbReference>
<dbReference type="InterPro" id="IPR036397">
    <property type="entry name" value="RNaseH_sf"/>
</dbReference>